<accession>A0A1A0HED0</accession>
<feature type="compositionally biased region" description="Polar residues" evidence="5">
    <location>
        <begin position="593"/>
        <end position="610"/>
    </location>
</feature>
<feature type="domain" description="PDZ GRASP-type" evidence="6">
    <location>
        <begin position="178"/>
        <end position="291"/>
    </location>
</feature>
<dbReference type="STRING" id="869754.A0A1A0HED0"/>
<evidence type="ECO:0000313" key="7">
    <source>
        <dbReference type="EMBL" id="OBA22469.1"/>
    </source>
</evidence>
<gene>
    <name evidence="7" type="ORF">METBIDRAFT_31362</name>
</gene>
<dbReference type="PROSITE" id="PS51865">
    <property type="entry name" value="PDZ_GRASP"/>
    <property type="match status" value="1"/>
</dbReference>
<evidence type="ECO:0000313" key="8">
    <source>
        <dbReference type="Proteomes" id="UP000092555"/>
    </source>
</evidence>
<dbReference type="Proteomes" id="UP000092555">
    <property type="component" value="Unassembled WGS sequence"/>
</dbReference>
<dbReference type="GeneID" id="30028812"/>
<reference evidence="7 8" key="1">
    <citation type="submission" date="2016-05" db="EMBL/GenBank/DDBJ databases">
        <title>Comparative genomics of biotechnologically important yeasts.</title>
        <authorList>
            <consortium name="DOE Joint Genome Institute"/>
            <person name="Riley R."/>
            <person name="Haridas S."/>
            <person name="Wolfe K.H."/>
            <person name="Lopes M.R."/>
            <person name="Hittinger C.T."/>
            <person name="Goker M."/>
            <person name="Salamov A."/>
            <person name="Wisecaver J."/>
            <person name="Long T.M."/>
            <person name="Aerts A.L."/>
            <person name="Barry K."/>
            <person name="Choi C."/>
            <person name="Clum A."/>
            <person name="Coughlan A.Y."/>
            <person name="Deshpande S."/>
            <person name="Douglass A.P."/>
            <person name="Hanson S.J."/>
            <person name="Klenk H.-P."/>
            <person name="LaButti K."/>
            <person name="Lapidus A."/>
            <person name="Lindquist E."/>
            <person name="Lipzen A."/>
            <person name="Meier-kolthoff J.P."/>
            <person name="Ohm R.A."/>
            <person name="Otillar R.P."/>
            <person name="Pangilinan J."/>
            <person name="Peng Y."/>
            <person name="Rokas A."/>
            <person name="Rosa C.A."/>
            <person name="Scheuner C."/>
            <person name="Sibirny A.A."/>
            <person name="Slot J.C."/>
            <person name="Stielow J.B."/>
            <person name="Sun H."/>
            <person name="Kurtzman C.P."/>
            <person name="Blackwell M."/>
            <person name="Grigoriev I.V."/>
            <person name="Jeffries T.W."/>
        </authorList>
    </citation>
    <scope>NUCLEOTIDE SEQUENCE [LARGE SCALE GENOMIC DNA]</scope>
    <source>
        <strain evidence="7 8">NRRL YB-4993</strain>
    </source>
</reference>
<protein>
    <recommendedName>
        <fullName evidence="6">PDZ GRASP-type domain-containing protein</fullName>
    </recommendedName>
</protein>
<dbReference type="RefSeq" id="XP_018712965.1">
    <property type="nucleotide sequence ID" value="XM_018855836.1"/>
</dbReference>
<dbReference type="EMBL" id="LXTC01000002">
    <property type="protein sequence ID" value="OBA22469.1"/>
    <property type="molecule type" value="Genomic_DNA"/>
</dbReference>
<keyword evidence="4" id="KW-0472">Membrane</keyword>
<dbReference type="PANTHER" id="PTHR12893:SF0">
    <property type="entry name" value="GRASP65"/>
    <property type="match status" value="1"/>
</dbReference>
<feature type="compositionally biased region" description="Basic and acidic residues" evidence="5">
    <location>
        <begin position="770"/>
        <end position="781"/>
    </location>
</feature>
<feature type="compositionally biased region" description="Basic and acidic residues" evidence="5">
    <location>
        <begin position="450"/>
        <end position="460"/>
    </location>
</feature>
<feature type="region of interest" description="Disordered" evidence="5">
    <location>
        <begin position="593"/>
        <end position="637"/>
    </location>
</feature>
<name>A0A1A0HED0_9ASCO</name>
<evidence type="ECO:0000256" key="5">
    <source>
        <dbReference type="SAM" id="MobiDB-lite"/>
    </source>
</evidence>
<feature type="region of interest" description="Disordered" evidence="5">
    <location>
        <begin position="312"/>
        <end position="460"/>
    </location>
</feature>
<dbReference type="InterPro" id="IPR024958">
    <property type="entry name" value="GRASP_PDZ"/>
</dbReference>
<feature type="region of interest" description="Disordered" evidence="5">
    <location>
        <begin position="755"/>
        <end position="783"/>
    </location>
</feature>
<dbReference type="GO" id="GO:0000139">
    <property type="term" value="C:Golgi membrane"/>
    <property type="evidence" value="ECO:0007669"/>
    <property type="project" value="UniProtKB-SubCell"/>
</dbReference>
<dbReference type="InterPro" id="IPR036034">
    <property type="entry name" value="PDZ_sf"/>
</dbReference>
<feature type="compositionally biased region" description="Pro residues" evidence="5">
    <location>
        <begin position="904"/>
        <end position="914"/>
    </location>
</feature>
<evidence type="ECO:0000256" key="1">
    <source>
        <dbReference type="ARBA" id="ARBA00004394"/>
    </source>
</evidence>
<dbReference type="Gene3D" id="2.30.42.10">
    <property type="match status" value="2"/>
</dbReference>
<keyword evidence="2" id="KW-0677">Repeat</keyword>
<keyword evidence="8" id="KW-1185">Reference proteome</keyword>
<dbReference type="InterPro" id="IPR007583">
    <property type="entry name" value="GRASP55_65"/>
</dbReference>
<sequence>MFSFARKLKDRLDGGRHEQDPYFHHNLAINNGGYGLRILHVAPDSPAHVLQLESWFDYIVGLDGHALPMKHPLPQASYSVGDDGLLHYGAASGAASAHAGAVDVDRVAQHFALAARGPARTVSLQIWSAKGGAMRHVSFPLPPPAGAADLPGAFAVPGSAFVGLGVTLAPQHVSTATHVWRILSTHALSPAFQAQLVPYSDYIIGCDSAFSSDQAGKGLLAGGGEQLLGSALLAYYTRHHATLQEDRIPVVLYVYNHDFDVVRPVTVHLSCAWAPGANCGVLGCDVGYGLLHRLPEVPGKYGHLAGQDVCVVPRNAPSQPSGHPGTHTAGPALTDPALQDPAPGTVSFAGPQTGHAKLPVKGKPSDRYAPPLDRYAPPPKAESALLPDATGATPERTSHASEHDRQGLHTQGQLEPEGPQASMLVGGSVSGTPIGSALGNLGHTLPEPAAGKDIEGEHETEDKVAAAGVADAGVTNADVTNADVTDAGVTNADVTEAEVSGAEVTGAGVTHSLKETECGNEIEIDTPELLHPDAQKPNANEPGAANTEAYGPQLDEFKLGLENKDNMHIQTSAASHAPTENENKEETGLVASVQTANESSNSQERSSPDSSVKCPPAGIQHPQAESQKGDPASFVSDNEFLCTPASVGETQDSGRIGHGHIATGGNAALTNEPTLDENIKVELTQIISGLISETDPNGNMQRSAEEAPEFPSSSGPETSVKTRVINNIDSLLDEDVDFLDQPEDISHMNAVSAQGLPDTCAQPPLSPTAKHQEPESSEAVHQRQTLINAEITEPENPKVDSLMCEIPLTDYRPENPLAANGTDSPLSPKFSAPPLQATTMFLPMSSKFPLSPVGAPQVAKPGRRKKAHGSGNIGSLAEFMNEELSKSKANDKNYDTKTDDVNGVPPPPPKSVKR</sequence>
<evidence type="ECO:0000256" key="3">
    <source>
        <dbReference type="ARBA" id="ARBA00023034"/>
    </source>
</evidence>
<feature type="compositionally biased region" description="Basic and acidic residues" evidence="5">
    <location>
        <begin position="396"/>
        <end position="407"/>
    </location>
</feature>
<feature type="region of interest" description="Disordered" evidence="5">
    <location>
        <begin position="692"/>
        <end position="719"/>
    </location>
</feature>
<comment type="caution">
    <text evidence="7">The sequence shown here is derived from an EMBL/GenBank/DDBJ whole genome shotgun (WGS) entry which is preliminary data.</text>
</comment>
<dbReference type="Pfam" id="PF04495">
    <property type="entry name" value="GRASP55_65"/>
    <property type="match status" value="1"/>
</dbReference>
<feature type="region of interest" description="Disordered" evidence="5">
    <location>
        <begin position="851"/>
        <end position="914"/>
    </location>
</feature>
<feature type="compositionally biased region" description="Basic and acidic residues" evidence="5">
    <location>
        <begin position="883"/>
        <end position="900"/>
    </location>
</feature>
<comment type="subcellular location">
    <subcellularLocation>
        <location evidence="1">Golgi apparatus membrane</location>
    </subcellularLocation>
</comment>
<dbReference type="GO" id="GO:0007030">
    <property type="term" value="P:Golgi organization"/>
    <property type="evidence" value="ECO:0007669"/>
    <property type="project" value="TreeGrafter"/>
</dbReference>
<organism evidence="7 8">
    <name type="scientific">Metschnikowia bicuspidata var. bicuspidata NRRL YB-4993</name>
    <dbReference type="NCBI Taxonomy" id="869754"/>
    <lineage>
        <taxon>Eukaryota</taxon>
        <taxon>Fungi</taxon>
        <taxon>Dikarya</taxon>
        <taxon>Ascomycota</taxon>
        <taxon>Saccharomycotina</taxon>
        <taxon>Pichiomycetes</taxon>
        <taxon>Metschnikowiaceae</taxon>
        <taxon>Metschnikowia</taxon>
    </lineage>
</organism>
<dbReference type="PANTHER" id="PTHR12893">
    <property type="entry name" value="GOLGI REASSEMBLY STACKING PROTEIN GRASP"/>
    <property type="match status" value="1"/>
</dbReference>
<proteinExistence type="predicted"/>
<evidence type="ECO:0000256" key="2">
    <source>
        <dbReference type="ARBA" id="ARBA00022737"/>
    </source>
</evidence>
<evidence type="ECO:0000259" key="6">
    <source>
        <dbReference type="PROSITE" id="PS51865"/>
    </source>
</evidence>
<dbReference type="AlphaFoldDB" id="A0A1A0HED0"/>
<evidence type="ECO:0000256" key="4">
    <source>
        <dbReference type="ARBA" id="ARBA00023136"/>
    </source>
</evidence>
<dbReference type="OrthoDB" id="3318at2759"/>
<keyword evidence="3" id="KW-0333">Golgi apparatus</keyword>